<proteinExistence type="predicted"/>
<feature type="region of interest" description="Disordered" evidence="1">
    <location>
        <begin position="266"/>
        <end position="317"/>
    </location>
</feature>
<feature type="compositionally biased region" description="Basic residues" evidence="1">
    <location>
        <begin position="223"/>
        <end position="232"/>
    </location>
</feature>
<feature type="compositionally biased region" description="Basic residues" evidence="1">
    <location>
        <begin position="373"/>
        <end position="382"/>
    </location>
</feature>
<feature type="compositionally biased region" description="Polar residues" evidence="1">
    <location>
        <begin position="233"/>
        <end position="247"/>
    </location>
</feature>
<feature type="region of interest" description="Disordered" evidence="1">
    <location>
        <begin position="23"/>
        <end position="96"/>
    </location>
</feature>
<feature type="region of interest" description="Disordered" evidence="1">
    <location>
        <begin position="344"/>
        <end position="457"/>
    </location>
</feature>
<accession>A0AA38UCG1</accession>
<dbReference type="AlphaFoldDB" id="A0AA38UCG1"/>
<evidence type="ECO:0000313" key="2">
    <source>
        <dbReference type="EMBL" id="KAJ3836460.1"/>
    </source>
</evidence>
<name>A0AA38UCG1_9AGAR</name>
<protein>
    <submittedName>
        <fullName evidence="2">Uncharacterized protein</fullName>
    </submittedName>
</protein>
<feature type="compositionally biased region" description="Polar residues" evidence="1">
    <location>
        <begin position="23"/>
        <end position="34"/>
    </location>
</feature>
<evidence type="ECO:0000313" key="3">
    <source>
        <dbReference type="Proteomes" id="UP001163846"/>
    </source>
</evidence>
<organism evidence="2 3">
    <name type="scientific">Lentinula raphanica</name>
    <dbReference type="NCBI Taxonomy" id="153919"/>
    <lineage>
        <taxon>Eukaryota</taxon>
        <taxon>Fungi</taxon>
        <taxon>Dikarya</taxon>
        <taxon>Basidiomycota</taxon>
        <taxon>Agaricomycotina</taxon>
        <taxon>Agaricomycetes</taxon>
        <taxon>Agaricomycetidae</taxon>
        <taxon>Agaricales</taxon>
        <taxon>Marasmiineae</taxon>
        <taxon>Omphalotaceae</taxon>
        <taxon>Lentinula</taxon>
    </lineage>
</organism>
<dbReference type="EMBL" id="MU806318">
    <property type="protein sequence ID" value="KAJ3836460.1"/>
    <property type="molecule type" value="Genomic_DNA"/>
</dbReference>
<keyword evidence="3" id="KW-1185">Reference proteome</keyword>
<feature type="compositionally biased region" description="Pro residues" evidence="1">
    <location>
        <begin position="189"/>
        <end position="199"/>
    </location>
</feature>
<feature type="region of interest" description="Disordered" evidence="1">
    <location>
        <begin position="179"/>
        <end position="247"/>
    </location>
</feature>
<feature type="compositionally biased region" description="Low complexity" evidence="1">
    <location>
        <begin position="383"/>
        <end position="412"/>
    </location>
</feature>
<feature type="compositionally biased region" description="Acidic residues" evidence="1">
    <location>
        <begin position="306"/>
        <end position="316"/>
    </location>
</feature>
<reference evidence="2" key="1">
    <citation type="submission" date="2022-08" db="EMBL/GenBank/DDBJ databases">
        <authorList>
            <consortium name="DOE Joint Genome Institute"/>
            <person name="Min B."/>
            <person name="Riley R."/>
            <person name="Sierra-Patev S."/>
            <person name="Naranjo-Ortiz M."/>
            <person name="Looney B."/>
            <person name="Konkel Z."/>
            <person name="Slot J.C."/>
            <person name="Sakamoto Y."/>
            <person name="Steenwyk J.L."/>
            <person name="Rokas A."/>
            <person name="Carro J."/>
            <person name="Camarero S."/>
            <person name="Ferreira P."/>
            <person name="Molpeceres G."/>
            <person name="Ruiz-Duenas F.J."/>
            <person name="Serrano A."/>
            <person name="Henrissat B."/>
            <person name="Drula E."/>
            <person name="Hughes K.W."/>
            <person name="Mata J.L."/>
            <person name="Ishikawa N.K."/>
            <person name="Vargas-Isla R."/>
            <person name="Ushijima S."/>
            <person name="Smith C.A."/>
            <person name="Ahrendt S."/>
            <person name="Andreopoulos W."/>
            <person name="He G."/>
            <person name="Labutti K."/>
            <person name="Lipzen A."/>
            <person name="Ng V."/>
            <person name="Sandor L."/>
            <person name="Barry K."/>
            <person name="Martinez A.T."/>
            <person name="Xiao Y."/>
            <person name="Gibbons J.G."/>
            <person name="Terashima K."/>
            <person name="Hibbett D.S."/>
            <person name="Grigoriev I.V."/>
        </authorList>
    </citation>
    <scope>NUCLEOTIDE SEQUENCE</scope>
    <source>
        <strain evidence="2">TFB9207</strain>
    </source>
</reference>
<sequence>MPFPFPFTFSLSVPGISNPFQPSSFHPRQFNHQTGDGIGPSTMKVGRGRDMAGDEDELNLVSRQSKDSNTRRRASPNPVDLGNPRKRGWEPAFAGEPSLGPSYVTVSHGYLDTPAQLAKKNQEELDAREQVLDELQQPPAKRRRTLAGSIVSTAVNAALVGTAVGLTVYRLWRDRGSGKKLEQQQITNEPPPPYSPPSPDVHVIPPTPRTTRKTRRTHEVRSTRRRPARKVMHNTSSLGPSASTSQSALFPPVQSAFDFSSSSSSAFAASTSSHSSHSSPRRNRESDSVFSDRTEGPSSFAGPDDFGPDLDDEMDQIDSLGSKLSFLIEQGKRALGREIVVMSEVEEDEVDDGSGAWVEDDGDDEGGEFGKKGQGRGHKGRLSRSGSTSRRRAAGSAPFAGSSTGTGSVGRRAGADMSIGLPPYGLGTDTRSTGPSAPSSPPASVPTFETSWESEELKETMERARAIVRERRSMNFRSETVA</sequence>
<gene>
    <name evidence="2" type="ORF">F5878DRAFT_625073</name>
</gene>
<feature type="compositionally biased region" description="Low complexity" evidence="1">
    <location>
        <begin position="266"/>
        <end position="278"/>
    </location>
</feature>
<dbReference type="Proteomes" id="UP001163846">
    <property type="component" value="Unassembled WGS sequence"/>
</dbReference>
<feature type="compositionally biased region" description="Acidic residues" evidence="1">
    <location>
        <begin position="344"/>
        <end position="367"/>
    </location>
</feature>
<comment type="caution">
    <text evidence="2">The sequence shown here is derived from an EMBL/GenBank/DDBJ whole genome shotgun (WGS) entry which is preliminary data.</text>
</comment>
<evidence type="ECO:0000256" key="1">
    <source>
        <dbReference type="SAM" id="MobiDB-lite"/>
    </source>
</evidence>
<feature type="compositionally biased region" description="Basic and acidic residues" evidence="1">
    <location>
        <begin position="282"/>
        <end position="295"/>
    </location>
</feature>